<evidence type="ECO:0000313" key="2">
    <source>
        <dbReference type="Proteomes" id="UP000624244"/>
    </source>
</evidence>
<protein>
    <submittedName>
        <fullName evidence="1">Uncharacterized protein</fullName>
    </submittedName>
</protein>
<gene>
    <name evidence="1" type="ORF">GGP41_001363</name>
</gene>
<dbReference type="AlphaFoldDB" id="A0A8H5Z8K2"/>
<feature type="non-terminal residue" evidence="1">
    <location>
        <position position="1"/>
    </location>
</feature>
<reference evidence="1" key="1">
    <citation type="submission" date="2019-11" db="EMBL/GenBank/DDBJ databases">
        <title>Bipolaris sorokiniana Genome sequencing.</title>
        <authorList>
            <person name="Wang H."/>
        </authorList>
    </citation>
    <scope>NUCLEOTIDE SEQUENCE</scope>
</reference>
<proteinExistence type="predicted"/>
<organism evidence="1 2">
    <name type="scientific">Cochliobolus sativus</name>
    <name type="common">Common root rot and spot blotch fungus</name>
    <name type="synonym">Bipolaris sorokiniana</name>
    <dbReference type="NCBI Taxonomy" id="45130"/>
    <lineage>
        <taxon>Eukaryota</taxon>
        <taxon>Fungi</taxon>
        <taxon>Dikarya</taxon>
        <taxon>Ascomycota</taxon>
        <taxon>Pezizomycotina</taxon>
        <taxon>Dothideomycetes</taxon>
        <taxon>Pleosporomycetidae</taxon>
        <taxon>Pleosporales</taxon>
        <taxon>Pleosporineae</taxon>
        <taxon>Pleosporaceae</taxon>
        <taxon>Bipolaris</taxon>
    </lineage>
</organism>
<comment type="caution">
    <text evidence="1">The sequence shown here is derived from an EMBL/GenBank/DDBJ whole genome shotgun (WGS) entry which is preliminary data.</text>
</comment>
<dbReference type="Proteomes" id="UP000624244">
    <property type="component" value="Unassembled WGS sequence"/>
</dbReference>
<accession>A0A8H5Z8K2</accession>
<dbReference type="EMBL" id="WNKQ01000057">
    <property type="protein sequence ID" value="KAF5843954.1"/>
    <property type="molecule type" value="Genomic_DNA"/>
</dbReference>
<evidence type="ECO:0000313" key="1">
    <source>
        <dbReference type="EMBL" id="KAF5843954.1"/>
    </source>
</evidence>
<sequence>LRNHPGNWSDYRTKPSRRRKLESLETLLLREGDEDEDEEDSILVMTMRDLYSSYYRIPTDIGRTTFPLITKWQAEVEDRLELNSDHFPTERHRMAMVYSHTSGDAKGYLEPKYLSKTEGYRFKNAEEIIELLRLYFVTGNK</sequence>
<name>A0A8H5Z8K2_COCSA</name>